<dbReference type="InterPro" id="IPR038444">
    <property type="entry name" value="DUF465_sf"/>
</dbReference>
<proteinExistence type="predicted"/>
<dbReference type="RefSeq" id="WP_077409660.1">
    <property type="nucleotide sequence ID" value="NZ_JBHRTS010000001.1"/>
</dbReference>
<dbReference type="Proteomes" id="UP001595533">
    <property type="component" value="Unassembled WGS sequence"/>
</dbReference>
<sequence length="67" mass="8010">MSLTHSEIRQRLKALSEEHRELDETITHLVETADLDEMKVKRMKKRKLKIKDMIMVYEDMLIPDIDA</sequence>
<evidence type="ECO:0000256" key="1">
    <source>
        <dbReference type="SAM" id="Coils"/>
    </source>
</evidence>
<dbReference type="EMBL" id="JBHRTS010000001">
    <property type="protein sequence ID" value="MFC3193003.1"/>
    <property type="molecule type" value="Genomic_DNA"/>
</dbReference>
<dbReference type="Pfam" id="PF04325">
    <property type="entry name" value="DUF465"/>
    <property type="match status" value="1"/>
</dbReference>
<evidence type="ECO:0000313" key="3">
    <source>
        <dbReference type="Proteomes" id="UP001595533"/>
    </source>
</evidence>
<dbReference type="InterPro" id="IPR007420">
    <property type="entry name" value="DUF465"/>
</dbReference>
<evidence type="ECO:0000313" key="2">
    <source>
        <dbReference type="EMBL" id="MFC3193003.1"/>
    </source>
</evidence>
<protein>
    <submittedName>
        <fullName evidence="2">DUF465 domain-containing protein</fullName>
    </submittedName>
</protein>
<feature type="coiled-coil region" evidence="1">
    <location>
        <begin position="5"/>
        <end position="32"/>
    </location>
</feature>
<keyword evidence="1" id="KW-0175">Coiled coil</keyword>
<reference evidence="3" key="1">
    <citation type="journal article" date="2019" name="Int. J. Syst. Evol. Microbiol.">
        <title>The Global Catalogue of Microorganisms (GCM) 10K type strain sequencing project: providing services to taxonomists for standard genome sequencing and annotation.</title>
        <authorList>
            <consortium name="The Broad Institute Genomics Platform"/>
            <consortium name="The Broad Institute Genome Sequencing Center for Infectious Disease"/>
            <person name="Wu L."/>
            <person name="Ma J."/>
        </authorList>
    </citation>
    <scope>NUCLEOTIDE SEQUENCE [LARGE SCALE GENOMIC DNA]</scope>
    <source>
        <strain evidence="3">KCTC 42953</strain>
    </source>
</reference>
<organism evidence="2 3">
    <name type="scientific">Marinicella sediminis</name>
    <dbReference type="NCBI Taxonomy" id="1792834"/>
    <lineage>
        <taxon>Bacteria</taxon>
        <taxon>Pseudomonadati</taxon>
        <taxon>Pseudomonadota</taxon>
        <taxon>Gammaproteobacteria</taxon>
        <taxon>Lysobacterales</taxon>
        <taxon>Marinicellaceae</taxon>
        <taxon>Marinicella</taxon>
    </lineage>
</organism>
<keyword evidence="3" id="KW-1185">Reference proteome</keyword>
<comment type="caution">
    <text evidence="2">The sequence shown here is derived from an EMBL/GenBank/DDBJ whole genome shotgun (WGS) entry which is preliminary data.</text>
</comment>
<name>A0ABV7J8N0_9GAMM</name>
<accession>A0ABV7J8N0</accession>
<gene>
    <name evidence="2" type="ORF">ACFODZ_01995</name>
</gene>
<dbReference type="Gene3D" id="6.10.280.50">
    <property type="match status" value="1"/>
</dbReference>